<dbReference type="SUPFAM" id="SSF53756">
    <property type="entry name" value="UDP-Glycosyltransferase/glycogen phosphorylase"/>
    <property type="match status" value="1"/>
</dbReference>
<dbReference type="EMBL" id="JAFLVX010000007">
    <property type="protein sequence ID" value="MBO0475860.1"/>
    <property type="molecule type" value="Genomic_DNA"/>
</dbReference>
<evidence type="ECO:0000313" key="3">
    <source>
        <dbReference type="EMBL" id="MBO0475860.1"/>
    </source>
</evidence>
<dbReference type="RefSeq" id="WP_206964667.1">
    <property type="nucleotide sequence ID" value="NZ_JAFLVX010000007.1"/>
</dbReference>
<dbReference type="Pfam" id="PF13439">
    <property type="entry name" value="Glyco_transf_4"/>
    <property type="match status" value="1"/>
</dbReference>
<sequence>MKIGFFTDTYFPQVSGVSTSIRTLKEELEALGHDVYIFTTTDPNVKELENRIIRMPSIPFISFKERRVIIRGMLYAYYVAKDLELDIIHTHTEFGLGFLGKQVAKALRVPCIHTYHTMYEDYLHYIANGKLIRPIHVKQFSKVYTAHLSAIVCPSQRVVDKLTEYDIEVPKYIIPTGIDISKFKAVEQTEIEAIKNRFEITDEHLFLLSVSRISYEKNIQTILQGMPEVIQELPQARLVIVGDGPYKKDLEELVESMNLSDYVYFSGEIPNEDISAIYQAADIFVSASDSETQGLTYTEAMAAKTQVVAKGNAYLDPLFDDLSLGLTYPSNDDFAQSLITYAKEKHPTNEAILKEKLFEISSVAFGQNVERLYEKIISTYVEVPEEELAENEEDEDGLSSLRIFRK</sequence>
<dbReference type="InterPro" id="IPR001296">
    <property type="entry name" value="Glyco_trans_1"/>
</dbReference>
<dbReference type="Pfam" id="PF00534">
    <property type="entry name" value="Glycos_transf_1"/>
    <property type="match status" value="1"/>
</dbReference>
<dbReference type="PANTHER" id="PTHR45947">
    <property type="entry name" value="SULFOQUINOVOSYL TRANSFERASE SQD2"/>
    <property type="match status" value="1"/>
</dbReference>
<proteinExistence type="predicted"/>
<accession>A0ABS3HQ33</accession>
<dbReference type="InterPro" id="IPR028098">
    <property type="entry name" value="Glyco_trans_4-like_N"/>
</dbReference>
<protein>
    <submittedName>
        <fullName evidence="3">Glycosyltransferase family 4 protein</fullName>
    </submittedName>
</protein>
<evidence type="ECO:0000259" key="1">
    <source>
        <dbReference type="Pfam" id="PF00534"/>
    </source>
</evidence>
<evidence type="ECO:0000259" key="2">
    <source>
        <dbReference type="Pfam" id="PF13439"/>
    </source>
</evidence>
<dbReference type="Proteomes" id="UP000664857">
    <property type="component" value="Unassembled WGS sequence"/>
</dbReference>
<feature type="domain" description="Glycosyl transferase family 1" evidence="1">
    <location>
        <begin position="191"/>
        <end position="344"/>
    </location>
</feature>
<gene>
    <name evidence="3" type="ORF">DOK76_02180</name>
</gene>
<comment type="caution">
    <text evidence="3">The sequence shown here is derived from an EMBL/GenBank/DDBJ whole genome shotgun (WGS) entry which is preliminary data.</text>
</comment>
<dbReference type="CDD" id="cd03817">
    <property type="entry name" value="GT4_UGDG-like"/>
    <property type="match status" value="1"/>
</dbReference>
<dbReference type="Gene3D" id="3.40.50.2000">
    <property type="entry name" value="Glycogen Phosphorylase B"/>
    <property type="match status" value="2"/>
</dbReference>
<evidence type="ECO:0000313" key="4">
    <source>
        <dbReference type="Proteomes" id="UP000664857"/>
    </source>
</evidence>
<feature type="domain" description="Glycosyltransferase subfamily 4-like N-terminal" evidence="2">
    <location>
        <begin position="14"/>
        <end position="181"/>
    </location>
</feature>
<dbReference type="PANTHER" id="PTHR45947:SF3">
    <property type="entry name" value="SULFOQUINOVOSYL TRANSFERASE SQD2"/>
    <property type="match status" value="1"/>
</dbReference>
<dbReference type="InterPro" id="IPR050194">
    <property type="entry name" value="Glycosyltransferase_grp1"/>
</dbReference>
<organism evidence="3 4">
    <name type="scientific">Candidatus Vagococcus giribetii</name>
    <dbReference type="NCBI Taxonomy" id="2230876"/>
    <lineage>
        <taxon>Bacteria</taxon>
        <taxon>Bacillati</taxon>
        <taxon>Bacillota</taxon>
        <taxon>Bacilli</taxon>
        <taxon>Lactobacillales</taxon>
        <taxon>Enterococcaceae</taxon>
        <taxon>Vagococcus</taxon>
    </lineage>
</organism>
<reference evidence="3 4" key="1">
    <citation type="submission" date="2021-03" db="EMBL/GenBank/DDBJ databases">
        <title>Enterococcal diversity collection.</title>
        <authorList>
            <person name="Gilmore M.S."/>
            <person name="Schwartzman J."/>
            <person name="Van Tyne D."/>
            <person name="Martin M."/>
            <person name="Earl A.M."/>
            <person name="Manson A.L."/>
            <person name="Straub T."/>
            <person name="Salamzade R."/>
            <person name="Saavedra J."/>
            <person name="Lebreton F."/>
            <person name="Prichula J."/>
            <person name="Schaufler K."/>
            <person name="Gaca A."/>
            <person name="Sgardioli B."/>
            <person name="Wagenaar J."/>
            <person name="Strong T."/>
        </authorList>
    </citation>
    <scope>NUCLEOTIDE SEQUENCE [LARGE SCALE GENOMIC DNA]</scope>
    <source>
        <strain evidence="3 4">DIV0080</strain>
    </source>
</reference>
<keyword evidence="4" id="KW-1185">Reference proteome</keyword>
<name>A0ABS3HQ33_9ENTE</name>